<evidence type="ECO:0000256" key="6">
    <source>
        <dbReference type="ARBA" id="ARBA00023204"/>
    </source>
</evidence>
<dbReference type="GO" id="GO:0004519">
    <property type="term" value="F:endonuclease activity"/>
    <property type="evidence" value="ECO:0007669"/>
    <property type="project" value="UniProtKB-KW"/>
</dbReference>
<keyword evidence="1" id="KW-0540">Nuclease</keyword>
<dbReference type="PANTHER" id="PTHR31290:SF5">
    <property type="entry name" value="UV-DAMAGE ENDONUCLEASE"/>
    <property type="match status" value="1"/>
</dbReference>
<dbReference type="GO" id="GO:0016787">
    <property type="term" value="F:hydrolase activity"/>
    <property type="evidence" value="ECO:0007669"/>
    <property type="project" value="UniProtKB-KW"/>
</dbReference>
<dbReference type="GO" id="GO:0009411">
    <property type="term" value="P:response to UV"/>
    <property type="evidence" value="ECO:0007669"/>
    <property type="project" value="InterPro"/>
</dbReference>
<gene>
    <name evidence="7" type="ORF">SAMN04488692_10357</name>
</gene>
<dbReference type="GO" id="GO:0006289">
    <property type="term" value="P:nucleotide-excision repair"/>
    <property type="evidence" value="ECO:0007669"/>
    <property type="project" value="InterPro"/>
</dbReference>
<keyword evidence="5" id="KW-0378">Hydrolase</keyword>
<protein>
    <submittedName>
        <fullName evidence="7">UV-damage endonuclease</fullName>
    </submittedName>
</protein>
<keyword evidence="2 7" id="KW-0255">Endonuclease</keyword>
<dbReference type="InterPro" id="IPR036237">
    <property type="entry name" value="Xyl_isomerase-like_sf"/>
</dbReference>
<name>A0A1G9IU24_9FIRM</name>
<dbReference type="EMBL" id="FNGO01000003">
    <property type="protein sequence ID" value="SDL28433.1"/>
    <property type="molecule type" value="Genomic_DNA"/>
</dbReference>
<dbReference type="Pfam" id="PF03851">
    <property type="entry name" value="UvdE"/>
    <property type="match status" value="1"/>
</dbReference>
<evidence type="ECO:0000313" key="7">
    <source>
        <dbReference type="EMBL" id="SDL28433.1"/>
    </source>
</evidence>
<dbReference type="AlphaFoldDB" id="A0A1G9IU24"/>
<evidence type="ECO:0000256" key="4">
    <source>
        <dbReference type="ARBA" id="ARBA00022769"/>
    </source>
</evidence>
<keyword evidence="4" id="KW-0228">DNA excision</keyword>
<organism evidence="7 8">
    <name type="scientific">Halarsenatibacter silvermanii</name>
    <dbReference type="NCBI Taxonomy" id="321763"/>
    <lineage>
        <taxon>Bacteria</taxon>
        <taxon>Bacillati</taxon>
        <taxon>Bacillota</taxon>
        <taxon>Clostridia</taxon>
        <taxon>Halanaerobiales</taxon>
        <taxon>Halarsenatibacteraceae</taxon>
        <taxon>Halarsenatibacter</taxon>
    </lineage>
</organism>
<evidence type="ECO:0000256" key="1">
    <source>
        <dbReference type="ARBA" id="ARBA00022722"/>
    </source>
</evidence>
<reference evidence="7 8" key="1">
    <citation type="submission" date="2016-10" db="EMBL/GenBank/DDBJ databases">
        <authorList>
            <person name="de Groot N.N."/>
        </authorList>
    </citation>
    <scope>NUCLEOTIDE SEQUENCE [LARGE SCALE GENOMIC DNA]</scope>
    <source>
        <strain evidence="7 8">SLAS-1</strain>
    </source>
</reference>
<dbReference type="SUPFAM" id="SSF51658">
    <property type="entry name" value="Xylose isomerase-like"/>
    <property type="match status" value="1"/>
</dbReference>
<sequence length="304" mass="35588">MRLGYPCLNRTLSENKKRPNHGTTVKHLRKLSSHERRRKLNGLLHKNLQNNLEILKFNVKNNIEVYRFCSDIVPLATHSLTDDWSYLEEAREELAELGKFVREHDLRVSMHPEQFTVLNSNKEKVVKNACEDLKYHHKFLQAMGLDSHHIIILHIGGVYGNKDKSRRRFIKNFRKLDSGIQKRLVIENDDQSYTAGEVLEVAEELEIPMILDIHHFNCNHRKEENLSDLLPRALATWRNRKPKLHFSSPASLDNPTRHADEINADDFAEFLSLADRAVDKDFDVMLECKEKERALFKLRRQLGL</sequence>
<keyword evidence="8" id="KW-1185">Reference proteome</keyword>
<dbReference type="STRING" id="321763.SAMN04488692_10357"/>
<evidence type="ECO:0000313" key="8">
    <source>
        <dbReference type="Proteomes" id="UP000199476"/>
    </source>
</evidence>
<dbReference type="OrthoDB" id="9782576at2"/>
<keyword evidence="3" id="KW-0227">DNA damage</keyword>
<dbReference type="PANTHER" id="PTHR31290">
    <property type="entry name" value="UV-DAMAGE ENDONUCLEASE"/>
    <property type="match status" value="1"/>
</dbReference>
<accession>A0A1G9IU24</accession>
<dbReference type="InterPro" id="IPR004601">
    <property type="entry name" value="UvdE"/>
</dbReference>
<proteinExistence type="predicted"/>
<evidence type="ECO:0000256" key="3">
    <source>
        <dbReference type="ARBA" id="ARBA00022763"/>
    </source>
</evidence>
<dbReference type="NCBIfam" id="TIGR00629">
    <property type="entry name" value="uvde"/>
    <property type="match status" value="1"/>
</dbReference>
<dbReference type="Proteomes" id="UP000199476">
    <property type="component" value="Unassembled WGS sequence"/>
</dbReference>
<dbReference type="Gene3D" id="3.20.20.150">
    <property type="entry name" value="Divalent-metal-dependent TIM barrel enzymes"/>
    <property type="match status" value="1"/>
</dbReference>
<evidence type="ECO:0000256" key="2">
    <source>
        <dbReference type="ARBA" id="ARBA00022759"/>
    </source>
</evidence>
<evidence type="ECO:0000256" key="5">
    <source>
        <dbReference type="ARBA" id="ARBA00022801"/>
    </source>
</evidence>
<keyword evidence="6" id="KW-0234">DNA repair</keyword>